<evidence type="ECO:0000256" key="1">
    <source>
        <dbReference type="SAM" id="Phobius"/>
    </source>
</evidence>
<accession>E6U3V3</accession>
<dbReference type="InterPro" id="IPR036610">
    <property type="entry name" value="PEBP-like_sf"/>
</dbReference>
<feature type="transmembrane region" description="Helical" evidence="1">
    <location>
        <begin position="135"/>
        <end position="153"/>
    </location>
</feature>
<keyword evidence="1" id="KW-1133">Transmembrane helix</keyword>
<feature type="transmembrane region" description="Helical" evidence="1">
    <location>
        <begin position="203"/>
        <end position="225"/>
    </location>
</feature>
<dbReference type="Gene3D" id="1.20.1250.20">
    <property type="entry name" value="MFS general substrate transporter like domains"/>
    <property type="match status" value="1"/>
</dbReference>
<dbReference type="CDD" id="cd06174">
    <property type="entry name" value="MFS"/>
    <property type="match status" value="1"/>
</dbReference>
<reference evidence="2 3" key="1">
    <citation type="submission" date="2010-12" db="EMBL/GenBank/DDBJ databases">
        <title>Complete sequence of Ethanoligenens harbinense YUAN-3.</title>
        <authorList>
            <person name="Lucas S."/>
            <person name="Copeland A."/>
            <person name="Lapidus A."/>
            <person name="Cheng J.-F."/>
            <person name="Bruce D."/>
            <person name="Goodwin L."/>
            <person name="Pitluck S."/>
            <person name="Chertkov O."/>
            <person name="Misra M."/>
            <person name="Detter J.C."/>
            <person name="Han C."/>
            <person name="Tapia R."/>
            <person name="Land M."/>
            <person name="Hauser L."/>
            <person name="Jeffries C."/>
            <person name="Kyrpides N."/>
            <person name="Ivanova N."/>
            <person name="Mikhailova N."/>
            <person name="Wang A."/>
            <person name="Mouttaki H."/>
            <person name="He Z."/>
            <person name="Zhou J."/>
            <person name="Hemme C.L."/>
            <person name="Woyke T."/>
        </authorList>
    </citation>
    <scope>NUCLEOTIDE SEQUENCE [LARGE SCALE GENOMIC DNA]</scope>
    <source>
        <strain evidence="3">DSM 18485 / JCM 12961 / CGMCC 1.5033 / YUAN-3</strain>
    </source>
</reference>
<dbReference type="SUPFAM" id="SSF103473">
    <property type="entry name" value="MFS general substrate transporter"/>
    <property type="match status" value="1"/>
</dbReference>
<dbReference type="PANTHER" id="PTHR30289">
    <property type="entry name" value="UNCHARACTERIZED PROTEIN YBCL-RELATED"/>
    <property type="match status" value="1"/>
</dbReference>
<dbReference type="STRING" id="663278.Ethha_0967"/>
<keyword evidence="1" id="KW-0472">Membrane</keyword>
<sequence length="543" mass="60991">MNKQIKIQISLYRIFSRAYFHLPFLVIYFYKLGFNLITIECIMAVYGLAIFMYTRVLPIKYRLSSHLSCKKILLLSEGSKCIGLLLMILVQDVFIICCAQVFLGLGYGISAGSDTRLINYYIDDGGKFQAKSNSFMFASLLIAGLTGSFLFNIDTRIPFAASIIADVITGIVCLNLPKEPGKVDLISNRKSNVQLTSTEKKYITVYCLTRGIILTFFTGFLPYHLFIDLKIPIYGFIAILTSYTFLGNISSNFIAGKLKPGYAMNSMNICLLASVAMYFSNDLLLIIVATILLGLSSGATRPVCMTGLRNAGSNIPRMSNIMESIYSIINITLLITGGILYQYYGFRVFQTLLLLMFGLYILLYIYYIKRSGDMKILINKENGYLPRKYSKHAEDIYKLKDIPVISFPITFKEKPAGTKSFAISMIDYDAVSVCGFPWIHWVVCNIPGNISELPENASVNNILKITQGKNSFSSHLIAEIDSNITCHYAGPTPPDKDHKYTIDVYALDCEVIDLKDGFYLNELYEKIENHILAKTSEIVVGQY</sequence>
<dbReference type="AlphaFoldDB" id="E6U3V3"/>
<dbReference type="SUPFAM" id="SSF49777">
    <property type="entry name" value="PEBP-like"/>
    <property type="match status" value="1"/>
</dbReference>
<keyword evidence="1" id="KW-0812">Transmembrane</keyword>
<dbReference type="Proteomes" id="UP000001551">
    <property type="component" value="Chromosome"/>
</dbReference>
<feature type="transmembrane region" description="Helical" evidence="1">
    <location>
        <begin position="231"/>
        <end position="249"/>
    </location>
</feature>
<feature type="transmembrane region" description="Helical" evidence="1">
    <location>
        <begin position="349"/>
        <end position="368"/>
    </location>
</feature>
<feature type="transmembrane region" description="Helical" evidence="1">
    <location>
        <begin position="81"/>
        <end position="103"/>
    </location>
</feature>
<feature type="transmembrane region" description="Helical" evidence="1">
    <location>
        <begin position="325"/>
        <end position="343"/>
    </location>
</feature>
<feature type="transmembrane region" description="Helical" evidence="1">
    <location>
        <begin position="36"/>
        <end position="54"/>
    </location>
</feature>
<dbReference type="InterPro" id="IPR005247">
    <property type="entry name" value="YbhB_YbcL/LppC-like"/>
</dbReference>
<evidence type="ECO:0000313" key="2">
    <source>
        <dbReference type="EMBL" id="ADU26520.1"/>
    </source>
</evidence>
<dbReference type="InterPro" id="IPR036259">
    <property type="entry name" value="MFS_trans_sf"/>
</dbReference>
<dbReference type="Pfam" id="PF01161">
    <property type="entry name" value="PBP"/>
    <property type="match status" value="1"/>
</dbReference>
<dbReference type="eggNOG" id="COG2814">
    <property type="taxonomic scope" value="Bacteria"/>
</dbReference>
<organism evidence="2 3">
    <name type="scientific">Ethanoligenens harbinense (strain DSM 18485 / JCM 12961 / CGMCC 1.5033 / YUAN-3)</name>
    <dbReference type="NCBI Taxonomy" id="663278"/>
    <lineage>
        <taxon>Bacteria</taxon>
        <taxon>Bacillati</taxon>
        <taxon>Bacillota</taxon>
        <taxon>Clostridia</taxon>
        <taxon>Eubacteriales</taxon>
        <taxon>Oscillospiraceae</taxon>
        <taxon>Ethanoligenens</taxon>
    </lineage>
</organism>
<feature type="transmembrane region" description="Helical" evidence="1">
    <location>
        <begin position="12"/>
        <end position="30"/>
    </location>
</feature>
<evidence type="ECO:0000313" key="3">
    <source>
        <dbReference type="Proteomes" id="UP000001551"/>
    </source>
</evidence>
<dbReference type="HOGENOM" id="CLU_501308_0_0_9"/>
<name>E6U3V3_ETHHY</name>
<dbReference type="EMBL" id="CP002400">
    <property type="protein sequence ID" value="ADU26520.1"/>
    <property type="molecule type" value="Genomic_DNA"/>
</dbReference>
<gene>
    <name evidence="2" type="ordered locus">Ethha_0967</name>
</gene>
<keyword evidence="3" id="KW-1185">Reference proteome</keyword>
<dbReference type="CDD" id="cd00865">
    <property type="entry name" value="PEBP_bact_arch"/>
    <property type="match status" value="1"/>
</dbReference>
<dbReference type="PANTHER" id="PTHR30289:SF1">
    <property type="entry name" value="PEBP (PHOSPHATIDYLETHANOLAMINE-BINDING PROTEIN) FAMILY PROTEIN"/>
    <property type="match status" value="1"/>
</dbReference>
<dbReference type="NCBIfam" id="TIGR00481">
    <property type="entry name" value="YbhB/YbcL family Raf kinase inhibitor-like protein"/>
    <property type="match status" value="1"/>
</dbReference>
<proteinExistence type="predicted"/>
<dbReference type="KEGG" id="eha:Ethha_0967"/>
<protein>
    <submittedName>
        <fullName evidence="2">PEBP family protein</fullName>
    </submittedName>
</protein>
<dbReference type="InterPro" id="IPR008914">
    <property type="entry name" value="PEBP"/>
</dbReference>
<dbReference type="eggNOG" id="COG1881">
    <property type="taxonomic scope" value="Bacteria"/>
</dbReference>
<dbReference type="Gene3D" id="3.90.280.10">
    <property type="entry name" value="PEBP-like"/>
    <property type="match status" value="1"/>
</dbReference>